<dbReference type="SMART" id="SM00320">
    <property type="entry name" value="WD40"/>
    <property type="match status" value="13"/>
</dbReference>
<evidence type="ECO:0000256" key="3">
    <source>
        <dbReference type="PROSITE-ProRule" id="PRU00221"/>
    </source>
</evidence>
<feature type="repeat" description="WD" evidence="3">
    <location>
        <begin position="1203"/>
        <end position="1239"/>
    </location>
</feature>
<feature type="repeat" description="WD" evidence="3">
    <location>
        <begin position="904"/>
        <end position="943"/>
    </location>
</feature>
<name>A0ABQ3ZGN6_9ACTN</name>
<feature type="repeat" description="WD" evidence="3">
    <location>
        <begin position="819"/>
        <end position="863"/>
    </location>
</feature>
<dbReference type="PRINTS" id="PR00320">
    <property type="entry name" value="GPROTEINBRPT"/>
</dbReference>
<dbReference type="RefSeq" id="WP_203835025.1">
    <property type="nucleotide sequence ID" value="NZ_BAAATV010000001.1"/>
</dbReference>
<evidence type="ECO:0000313" key="4">
    <source>
        <dbReference type="EMBL" id="GIE17739.1"/>
    </source>
</evidence>
<feature type="repeat" description="WD" evidence="3">
    <location>
        <begin position="1160"/>
        <end position="1194"/>
    </location>
</feature>
<evidence type="ECO:0008006" key="6">
    <source>
        <dbReference type="Google" id="ProtNLM"/>
    </source>
</evidence>
<organism evidence="4 5">
    <name type="scientific">Winogradskya humida</name>
    <dbReference type="NCBI Taxonomy" id="113566"/>
    <lineage>
        <taxon>Bacteria</taxon>
        <taxon>Bacillati</taxon>
        <taxon>Actinomycetota</taxon>
        <taxon>Actinomycetes</taxon>
        <taxon>Micromonosporales</taxon>
        <taxon>Micromonosporaceae</taxon>
        <taxon>Winogradskya</taxon>
    </lineage>
</organism>
<protein>
    <recommendedName>
        <fullName evidence="6">WD40 repeat protein</fullName>
    </recommendedName>
</protein>
<dbReference type="Gene3D" id="2.130.10.10">
    <property type="entry name" value="YVTN repeat-like/Quinoprotein amine dehydrogenase"/>
    <property type="match status" value="4"/>
</dbReference>
<dbReference type="SUPFAM" id="SSF52540">
    <property type="entry name" value="P-loop containing nucleoside triphosphate hydrolases"/>
    <property type="match status" value="1"/>
</dbReference>
<comment type="caution">
    <text evidence="4">The sequence shown here is derived from an EMBL/GenBank/DDBJ whole genome shotgun (WGS) entry which is preliminary data.</text>
</comment>
<dbReference type="InterPro" id="IPR020472">
    <property type="entry name" value="WD40_PAC1"/>
</dbReference>
<dbReference type="Gene3D" id="3.40.50.300">
    <property type="entry name" value="P-loop containing nucleotide triphosphate hydrolases"/>
    <property type="match status" value="1"/>
</dbReference>
<keyword evidence="5" id="KW-1185">Reference proteome</keyword>
<dbReference type="SUPFAM" id="SSF50978">
    <property type="entry name" value="WD40 repeat-like"/>
    <property type="match status" value="1"/>
</dbReference>
<feature type="repeat" description="WD" evidence="3">
    <location>
        <begin position="731"/>
        <end position="774"/>
    </location>
</feature>
<dbReference type="InterPro" id="IPR009003">
    <property type="entry name" value="Peptidase_S1_PA"/>
</dbReference>
<dbReference type="InterPro" id="IPR015943">
    <property type="entry name" value="WD40/YVTN_repeat-like_dom_sf"/>
</dbReference>
<dbReference type="SUPFAM" id="SSF50494">
    <property type="entry name" value="Trypsin-like serine proteases"/>
    <property type="match status" value="1"/>
</dbReference>
<dbReference type="PANTHER" id="PTHR22847">
    <property type="entry name" value="WD40 REPEAT PROTEIN"/>
    <property type="match status" value="1"/>
</dbReference>
<gene>
    <name evidence="4" type="ORF">Ahu01nite_008410</name>
</gene>
<dbReference type="CDD" id="cd00200">
    <property type="entry name" value="WD40"/>
    <property type="match status" value="2"/>
</dbReference>
<dbReference type="InterPro" id="IPR036322">
    <property type="entry name" value="WD40_repeat_dom_sf"/>
</dbReference>
<keyword evidence="1 3" id="KW-0853">WD repeat</keyword>
<dbReference type="PANTHER" id="PTHR22847:SF637">
    <property type="entry name" value="WD REPEAT DOMAIN 5B"/>
    <property type="match status" value="1"/>
</dbReference>
<dbReference type="InterPro" id="IPR001680">
    <property type="entry name" value="WD40_rpt"/>
</dbReference>
<dbReference type="EMBL" id="BOMN01000012">
    <property type="protein sequence ID" value="GIE17739.1"/>
    <property type="molecule type" value="Genomic_DNA"/>
</dbReference>
<reference evidence="4 5" key="1">
    <citation type="submission" date="2021-01" db="EMBL/GenBank/DDBJ databases">
        <title>Whole genome shotgun sequence of Actinoplanes humidus NBRC 14915.</title>
        <authorList>
            <person name="Komaki H."/>
            <person name="Tamura T."/>
        </authorList>
    </citation>
    <scope>NUCLEOTIDE SEQUENCE [LARGE SCALE GENOMIC DNA]</scope>
    <source>
        <strain evidence="4 5">NBRC 14915</strain>
    </source>
</reference>
<feature type="repeat" description="WD" evidence="3">
    <location>
        <begin position="1096"/>
        <end position="1120"/>
    </location>
</feature>
<dbReference type="PROSITE" id="PS00678">
    <property type="entry name" value="WD_REPEATS_1"/>
    <property type="match status" value="3"/>
</dbReference>
<dbReference type="Pfam" id="PF13365">
    <property type="entry name" value="Trypsin_2"/>
    <property type="match status" value="1"/>
</dbReference>
<dbReference type="InterPro" id="IPR011047">
    <property type="entry name" value="Quinoprotein_ADH-like_sf"/>
</dbReference>
<dbReference type="InterPro" id="IPR027417">
    <property type="entry name" value="P-loop_NTPase"/>
</dbReference>
<sequence length="1321" mass="141814">MTKAPADSWTVAVHATRHDNEPLGTGVVIDSNQVLTCAHVLRRDGVTLQEIWLAFPKAPGVGYGERRRARLIHDGEDGKHVDIALLELGEPVPPSVRPARLRCLPAQELSGRSWWAFGFPHGAEHGGSAEGLTGDPLTYGRIDLRTATAPGLRQGFSGGALWSPEYEAVVGLIVAAGEGNGYALTLQHADEQLPELKLSVLAGWQTRDADDAALAAWGWVLAEDDEAHRHWLPRARGVAVNSERGSRFRGRAAALRVIKHWLDEPATRDSALVVTGSPGVGKSAVLGRIVTTADAAVRAGLPSEDTAELATEGSVSCAVHAKGKSALEIATEIARGAAVALPSQPIDLVPALRARLTRRSGRFNLVIDALDEAVSPAQARKTINDVVLPLLRDLAPIGVKVVVGTRHSDDNGDLLGEFGSAAKFVNLDSPEYFAESDLVDYALATLMGMQRSDNPYADEWVAEPVARRIAALSHGNFLVAGLVARARGLRDEQPVLPADVSFAATVSDALDRYVENLPSAGWTPARLALTALAHAETPGLPISLWRVAVEALGGQVTEEDLTFFARTSAANFLVESGAAEIPVYRLFHQALNEALLAGRESEEKRLVGAWLAHARTIGWSAAPDYLLRSLPQHAVRTGVIDELLGDDDYLLYARLDRLLPAADAARTELGFARARLLQLTPQALDASAPERAALFSVVEQLDELGSGHWVRPGAYIPLWSRTPRRLERVILEGHSNAVCDVASLAVDGRTLLASAGEDGTVRLWNPLTSQTEHVIDCHDDCIRSLAAVRTRDISLLATGGHDGTVKLWDPRTCQLVHTLTGHTDWVRNMCSLPLPDGRELLVSGSDDRTVRLWDPISGELVRTIEGHSGWVTAVCRVGNLIASTGVDGTVRLWEPLSGRNLAVFTGHSGWVTTLHTVRGMVVSAGYDGSIRFWDPRYADPVAVFETQAGPLTDLCTVDTGDALLLAATAEDGIIRLWDMHTGVERPPIEGQATWIRAICELPVGERNLLATAGDDGAVRLWDTATGRARKVMDGGRIGAVGALTAVPTAKGTLVAGAGDDGVVRLWDPRTGAQSGVLTSYGAAATDVSVLADDDVNLLAVSSEDRVVRVWDVDSGELFKEFHQHHERVNAVSGVGPLLASGADDLIVRVWDLDKDMARPLLGHSSWVTSLAAVRHDSRELLVSGDRNGTIRLWDPGGELLCEVQGHHEAVNALTRFPLDDRELLISAGDDRTVRLWSLDDLAPRGILTGHTAEVTSVCAVRYEGRTALASTSLDRTVRIWDISTGRVLRVIPVHHQALACAAVDDVLIVGLDRGMLALSNL</sequence>
<dbReference type="Gene3D" id="2.40.10.10">
    <property type="entry name" value="Trypsin-like serine proteases"/>
    <property type="match status" value="2"/>
</dbReference>
<dbReference type="Pfam" id="PF00400">
    <property type="entry name" value="WD40"/>
    <property type="match status" value="11"/>
</dbReference>
<dbReference type="PROSITE" id="PS50082">
    <property type="entry name" value="WD_REPEATS_2"/>
    <property type="match status" value="11"/>
</dbReference>
<accession>A0ABQ3ZGN6</accession>
<proteinExistence type="predicted"/>
<evidence type="ECO:0000313" key="5">
    <source>
        <dbReference type="Proteomes" id="UP000603200"/>
    </source>
</evidence>
<dbReference type="Proteomes" id="UP000603200">
    <property type="component" value="Unassembled WGS sequence"/>
</dbReference>
<evidence type="ECO:0000256" key="2">
    <source>
        <dbReference type="ARBA" id="ARBA00022737"/>
    </source>
</evidence>
<dbReference type="PROSITE" id="PS50294">
    <property type="entry name" value="WD_REPEATS_REGION"/>
    <property type="match status" value="6"/>
</dbReference>
<keyword evidence="2" id="KW-0677">Repeat</keyword>
<dbReference type="InterPro" id="IPR019775">
    <property type="entry name" value="WD40_repeat_CS"/>
</dbReference>
<evidence type="ECO:0000256" key="1">
    <source>
        <dbReference type="ARBA" id="ARBA00022574"/>
    </source>
</evidence>
<feature type="repeat" description="WD" evidence="3">
    <location>
        <begin position="864"/>
        <end position="903"/>
    </location>
</feature>
<dbReference type="InterPro" id="IPR043504">
    <property type="entry name" value="Peptidase_S1_PA_chymotrypsin"/>
</dbReference>
<feature type="repeat" description="WD" evidence="3">
    <location>
        <begin position="775"/>
        <end position="818"/>
    </location>
</feature>
<dbReference type="SUPFAM" id="SSF50998">
    <property type="entry name" value="Quinoprotein alcohol dehydrogenase-like"/>
    <property type="match status" value="1"/>
</dbReference>
<feature type="repeat" description="WD" evidence="3">
    <location>
        <begin position="1247"/>
        <end position="1290"/>
    </location>
</feature>
<feature type="repeat" description="WD" evidence="3">
    <location>
        <begin position="1121"/>
        <end position="1153"/>
    </location>
</feature>
<feature type="repeat" description="WD" evidence="3">
    <location>
        <begin position="1007"/>
        <end position="1031"/>
    </location>
</feature>